<dbReference type="CDD" id="cd22966">
    <property type="entry name" value="DD_DYDC-like"/>
    <property type="match status" value="1"/>
</dbReference>
<sequence length="84" mass="9608">MVNDETWDGNAAPICLELEPELNLANQKKVEAFRRFHRSRQKENDNRVSDLSNALTMALAEVALAKPKDPVNYMATWLKNYSSK</sequence>
<gene>
    <name evidence="1" type="ORF">Ciccas_012851</name>
</gene>
<dbReference type="EMBL" id="JBJKFK010004964">
    <property type="protein sequence ID" value="KAL3308614.1"/>
    <property type="molecule type" value="Genomic_DNA"/>
</dbReference>
<dbReference type="InterPro" id="IPR007858">
    <property type="entry name" value="Dpy-30_motif"/>
</dbReference>
<evidence type="ECO:0000313" key="1">
    <source>
        <dbReference type="EMBL" id="KAL3308614.1"/>
    </source>
</evidence>
<keyword evidence="2" id="KW-1185">Reference proteome</keyword>
<comment type="caution">
    <text evidence="1">The sequence shown here is derived from an EMBL/GenBank/DDBJ whole genome shotgun (WGS) entry which is preliminary data.</text>
</comment>
<dbReference type="Proteomes" id="UP001626550">
    <property type="component" value="Unassembled WGS sequence"/>
</dbReference>
<accession>A0ABD2PMP9</accession>
<dbReference type="AlphaFoldDB" id="A0ABD2PMP9"/>
<name>A0ABD2PMP9_9PLAT</name>
<protein>
    <submittedName>
        <fullName evidence="1">Uncharacterized protein</fullName>
    </submittedName>
</protein>
<dbReference type="InterPro" id="IPR049630">
    <property type="entry name" value="DYDC-like_DD"/>
</dbReference>
<reference evidence="1 2" key="1">
    <citation type="submission" date="2024-11" db="EMBL/GenBank/DDBJ databases">
        <title>Adaptive evolution of stress response genes in parasites aligns with host niche diversity.</title>
        <authorList>
            <person name="Hahn C."/>
            <person name="Resl P."/>
        </authorList>
    </citation>
    <scope>NUCLEOTIDE SEQUENCE [LARGE SCALE GENOMIC DNA]</scope>
    <source>
        <strain evidence="1">EGGRZ-B1_66</strain>
        <tissue evidence="1">Body</tissue>
    </source>
</reference>
<dbReference type="Pfam" id="PF05186">
    <property type="entry name" value="Dpy-30"/>
    <property type="match status" value="1"/>
</dbReference>
<proteinExistence type="predicted"/>
<evidence type="ECO:0000313" key="2">
    <source>
        <dbReference type="Proteomes" id="UP001626550"/>
    </source>
</evidence>
<organism evidence="1 2">
    <name type="scientific">Cichlidogyrus casuarinus</name>
    <dbReference type="NCBI Taxonomy" id="1844966"/>
    <lineage>
        <taxon>Eukaryota</taxon>
        <taxon>Metazoa</taxon>
        <taxon>Spiralia</taxon>
        <taxon>Lophotrochozoa</taxon>
        <taxon>Platyhelminthes</taxon>
        <taxon>Monogenea</taxon>
        <taxon>Monopisthocotylea</taxon>
        <taxon>Dactylogyridea</taxon>
        <taxon>Ancyrocephalidae</taxon>
        <taxon>Cichlidogyrus</taxon>
    </lineage>
</organism>